<dbReference type="AlphaFoldDB" id="A0A554VIB8"/>
<feature type="compositionally biased region" description="Basic and acidic residues" evidence="2">
    <location>
        <begin position="380"/>
        <end position="390"/>
    </location>
</feature>
<sequence length="402" mass="46301">MPLEWRDLIDLSGIEDKGFASKIEQVLDFRFSFPDGQEKLEKLQEKLDSLQERRRMESGQNLLSTEDPGKYKVQFKSESGKVSYSDYYDGIATVSLDPKMLKQMAYIDADLQVIPLTLNRVIEHELLGHGLDDTNPEKLDTYEQLFNLKHEKYTSFKEVVEENSEAIPNIYKAYAETAKELNTVQLEMQYAFQEFNAEQILKGRDIEASLKNQEHVLKEYITNVTNHDLRYQNSDIAIAFKEHVNSEEAVINSLHNHLEYSVVERSNTLESSFGTPDREHYMATITLSEPLSDVLFYTSVEQAKSINKVIDEPLSEAEKIYFKQLNHSKDDHEIAQHSPNESARQIVDDLIQDNPELKQDILTATAPILNPESIQSIGAKTERESQRDENVPPMRYPSSFER</sequence>
<feature type="coiled-coil region" evidence="1">
    <location>
        <begin position="33"/>
        <end position="60"/>
    </location>
</feature>
<dbReference type="Proteomes" id="UP000318833">
    <property type="component" value="Unassembled WGS sequence"/>
</dbReference>
<evidence type="ECO:0000313" key="4">
    <source>
        <dbReference type="Proteomes" id="UP000318833"/>
    </source>
</evidence>
<organism evidence="3 4">
    <name type="scientific">Aquimarina algiphila</name>
    <dbReference type="NCBI Taxonomy" id="2047982"/>
    <lineage>
        <taxon>Bacteria</taxon>
        <taxon>Pseudomonadati</taxon>
        <taxon>Bacteroidota</taxon>
        <taxon>Flavobacteriia</taxon>
        <taxon>Flavobacteriales</taxon>
        <taxon>Flavobacteriaceae</taxon>
        <taxon>Aquimarina</taxon>
    </lineage>
</organism>
<feature type="region of interest" description="Disordered" evidence="2">
    <location>
        <begin position="373"/>
        <end position="402"/>
    </location>
</feature>
<proteinExistence type="predicted"/>
<keyword evidence="1" id="KW-0175">Coiled coil</keyword>
<reference evidence="3 4" key="1">
    <citation type="submission" date="2019-07" db="EMBL/GenBank/DDBJ databases">
        <title>The draft genome sequence of Aquimarina algiphila M91.</title>
        <authorList>
            <person name="Meng X."/>
        </authorList>
    </citation>
    <scope>NUCLEOTIDE SEQUENCE [LARGE SCALE GENOMIC DNA]</scope>
    <source>
        <strain evidence="3 4">M91</strain>
    </source>
</reference>
<name>A0A554VIB8_9FLAO</name>
<gene>
    <name evidence="3" type="ORF">FOF46_15920</name>
</gene>
<evidence type="ECO:0000256" key="1">
    <source>
        <dbReference type="SAM" id="Coils"/>
    </source>
</evidence>
<comment type="caution">
    <text evidence="3">The sequence shown here is derived from an EMBL/GenBank/DDBJ whole genome shotgun (WGS) entry which is preliminary data.</text>
</comment>
<evidence type="ECO:0000256" key="2">
    <source>
        <dbReference type="SAM" id="MobiDB-lite"/>
    </source>
</evidence>
<dbReference type="RefSeq" id="WP_143917133.1">
    <property type="nucleotide sequence ID" value="NZ_CANMXV010000038.1"/>
</dbReference>
<accession>A0A554VIB8</accession>
<keyword evidence="4" id="KW-1185">Reference proteome</keyword>
<dbReference type="EMBL" id="VLNR01000033">
    <property type="protein sequence ID" value="TSE07403.1"/>
    <property type="molecule type" value="Genomic_DNA"/>
</dbReference>
<protein>
    <submittedName>
        <fullName evidence="3">Uncharacterized protein</fullName>
    </submittedName>
</protein>
<evidence type="ECO:0000313" key="3">
    <source>
        <dbReference type="EMBL" id="TSE07403.1"/>
    </source>
</evidence>